<evidence type="ECO:0000313" key="12">
    <source>
        <dbReference type="Proteomes" id="UP000264062"/>
    </source>
</evidence>
<accession>A0A350HBU8</accession>
<keyword evidence="3" id="KW-1003">Cell membrane</keyword>
<comment type="caution">
    <text evidence="11">The sequence shown here is derived from an EMBL/GenBank/DDBJ whole genome shotgun (WGS) entry which is preliminary data.</text>
</comment>
<dbReference type="EMBL" id="DMZY01000222">
    <property type="protein sequence ID" value="HAV93014.1"/>
    <property type="molecule type" value="Genomic_DNA"/>
</dbReference>
<comment type="subcellular location">
    <subcellularLocation>
        <location evidence="1">Cell membrane</location>
        <topology evidence="1">Multi-pass membrane protein</topology>
    </subcellularLocation>
    <subcellularLocation>
        <location evidence="8">Membrane</location>
        <topology evidence="8">Multi-pass membrane protein</topology>
    </subcellularLocation>
</comment>
<dbReference type="GO" id="GO:0005886">
    <property type="term" value="C:plasma membrane"/>
    <property type="evidence" value="ECO:0007669"/>
    <property type="project" value="UniProtKB-SubCell"/>
</dbReference>
<evidence type="ECO:0000256" key="9">
    <source>
        <dbReference type="SAM" id="Phobius"/>
    </source>
</evidence>
<evidence type="ECO:0000259" key="10">
    <source>
        <dbReference type="Pfam" id="PF01618"/>
    </source>
</evidence>
<organism evidence="11 12">
    <name type="scientific">candidate division WOR-3 bacterium</name>
    <dbReference type="NCBI Taxonomy" id="2052148"/>
    <lineage>
        <taxon>Bacteria</taxon>
        <taxon>Bacteria division WOR-3</taxon>
    </lineage>
</organism>
<keyword evidence="11" id="KW-0969">Cilium</keyword>
<comment type="similarity">
    <text evidence="8">Belongs to the exbB/tolQ family.</text>
</comment>
<dbReference type="PANTHER" id="PTHR30625">
    <property type="entry name" value="PROTEIN TOLQ"/>
    <property type="match status" value="1"/>
</dbReference>
<keyword evidence="11" id="KW-0966">Cell projection</keyword>
<dbReference type="AlphaFoldDB" id="A0A350HBU8"/>
<dbReference type="Proteomes" id="UP000264062">
    <property type="component" value="Unassembled WGS sequence"/>
</dbReference>
<feature type="transmembrane region" description="Helical" evidence="9">
    <location>
        <begin position="112"/>
        <end position="145"/>
    </location>
</feature>
<keyword evidence="6 9" id="KW-1133">Transmembrane helix</keyword>
<dbReference type="Pfam" id="PF01618">
    <property type="entry name" value="MotA_ExbB"/>
    <property type="match status" value="1"/>
</dbReference>
<evidence type="ECO:0000256" key="7">
    <source>
        <dbReference type="ARBA" id="ARBA00023136"/>
    </source>
</evidence>
<dbReference type="InterPro" id="IPR050790">
    <property type="entry name" value="ExbB/TolQ_transport"/>
</dbReference>
<gene>
    <name evidence="11" type="ORF">DCW38_07550</name>
</gene>
<feature type="transmembrane region" description="Helical" evidence="9">
    <location>
        <begin position="157"/>
        <end position="178"/>
    </location>
</feature>
<evidence type="ECO:0000256" key="6">
    <source>
        <dbReference type="ARBA" id="ARBA00022989"/>
    </source>
</evidence>
<keyword evidence="2 8" id="KW-0813">Transport</keyword>
<reference evidence="11 12" key="1">
    <citation type="journal article" date="2018" name="Nat. Biotechnol.">
        <title>A standardized bacterial taxonomy based on genome phylogeny substantially revises the tree of life.</title>
        <authorList>
            <person name="Parks D.H."/>
            <person name="Chuvochina M."/>
            <person name="Waite D.W."/>
            <person name="Rinke C."/>
            <person name="Skarshewski A."/>
            <person name="Chaumeil P.A."/>
            <person name="Hugenholtz P."/>
        </authorList>
    </citation>
    <scope>NUCLEOTIDE SEQUENCE [LARGE SCALE GENOMIC DNA]</scope>
    <source>
        <strain evidence="11">UBA9956</strain>
    </source>
</reference>
<keyword evidence="11" id="KW-0282">Flagellum</keyword>
<proteinExistence type="inferred from homology"/>
<evidence type="ECO:0000256" key="8">
    <source>
        <dbReference type="RuleBase" id="RU004057"/>
    </source>
</evidence>
<evidence type="ECO:0000256" key="1">
    <source>
        <dbReference type="ARBA" id="ARBA00004651"/>
    </source>
</evidence>
<dbReference type="InterPro" id="IPR002898">
    <property type="entry name" value="MotA_ExbB_proton_chnl"/>
</dbReference>
<sequence length="208" mass="22414">MVEFFQKGGWTMWPLLVSAIVGIVFVIERIVTFAIINKNPKKFVDQLKNVIEKEGIDAAIQFCAKNPSPFARILESALTEFQYVGKNKQSIEDAIARASVVELAFLDRGMPFLTAVITLAPMLGFLGTVSGMVSAFDAIALAGTVEPKLVASGISEALITTLAGLVIAIPVSAAHTYFSTVINGYSRSLEDASNKIIDILMSLEIEEA</sequence>
<dbReference type="PANTHER" id="PTHR30625:SF15">
    <property type="entry name" value="BIOPOLYMER TRANSPORT PROTEIN EXBB"/>
    <property type="match status" value="1"/>
</dbReference>
<name>A0A350HBU8_UNCW3</name>
<feature type="domain" description="MotA/TolQ/ExbB proton channel" evidence="10">
    <location>
        <begin position="68"/>
        <end position="189"/>
    </location>
</feature>
<feature type="transmembrane region" description="Helical" evidence="9">
    <location>
        <begin position="12"/>
        <end position="36"/>
    </location>
</feature>
<evidence type="ECO:0000256" key="4">
    <source>
        <dbReference type="ARBA" id="ARBA00022692"/>
    </source>
</evidence>
<keyword evidence="4 9" id="KW-0812">Transmembrane</keyword>
<dbReference type="GO" id="GO:0017038">
    <property type="term" value="P:protein import"/>
    <property type="evidence" value="ECO:0007669"/>
    <property type="project" value="TreeGrafter"/>
</dbReference>
<keyword evidence="5 8" id="KW-0653">Protein transport</keyword>
<evidence type="ECO:0000256" key="2">
    <source>
        <dbReference type="ARBA" id="ARBA00022448"/>
    </source>
</evidence>
<evidence type="ECO:0000313" key="11">
    <source>
        <dbReference type="EMBL" id="HAV93014.1"/>
    </source>
</evidence>
<protein>
    <submittedName>
        <fullName evidence="11">Flagellar motor protein MotA</fullName>
    </submittedName>
</protein>
<evidence type="ECO:0000256" key="3">
    <source>
        <dbReference type="ARBA" id="ARBA00022475"/>
    </source>
</evidence>
<keyword evidence="7 9" id="KW-0472">Membrane</keyword>
<evidence type="ECO:0000256" key="5">
    <source>
        <dbReference type="ARBA" id="ARBA00022927"/>
    </source>
</evidence>